<reference evidence="2 3" key="1">
    <citation type="journal article" date="2019" name="Int. J. Syst. Evol. Microbiol.">
        <title>The Global Catalogue of Microorganisms (GCM) 10K type strain sequencing project: providing services to taxonomists for standard genome sequencing and annotation.</title>
        <authorList>
            <consortium name="The Broad Institute Genomics Platform"/>
            <consortium name="The Broad Institute Genome Sequencing Center for Infectious Disease"/>
            <person name="Wu L."/>
            <person name="Ma J."/>
        </authorList>
    </citation>
    <scope>NUCLEOTIDE SEQUENCE [LARGE SCALE GENOMIC DNA]</scope>
    <source>
        <strain evidence="2 3">IBRC-M 10256</strain>
    </source>
</reference>
<evidence type="ECO:0000256" key="1">
    <source>
        <dbReference type="SAM" id="MobiDB-lite"/>
    </source>
</evidence>
<keyword evidence="3" id="KW-1185">Reference proteome</keyword>
<dbReference type="Proteomes" id="UP001595846">
    <property type="component" value="Unassembled WGS sequence"/>
</dbReference>
<protein>
    <submittedName>
        <fullName evidence="2">Uncharacterized protein</fullName>
    </submittedName>
</protein>
<accession>A0ABD5NPQ0</accession>
<evidence type="ECO:0000313" key="3">
    <source>
        <dbReference type="Proteomes" id="UP001595846"/>
    </source>
</evidence>
<organism evidence="2 3">
    <name type="scientific">Halovivax cerinus</name>
    <dbReference type="NCBI Taxonomy" id="1487865"/>
    <lineage>
        <taxon>Archaea</taxon>
        <taxon>Methanobacteriati</taxon>
        <taxon>Methanobacteriota</taxon>
        <taxon>Stenosarchaea group</taxon>
        <taxon>Halobacteria</taxon>
        <taxon>Halobacteriales</taxon>
        <taxon>Natrialbaceae</taxon>
        <taxon>Halovivax</taxon>
    </lineage>
</organism>
<evidence type="ECO:0000313" key="2">
    <source>
        <dbReference type="EMBL" id="MFC3958845.1"/>
    </source>
</evidence>
<comment type="caution">
    <text evidence="2">The sequence shown here is derived from an EMBL/GenBank/DDBJ whole genome shotgun (WGS) entry which is preliminary data.</text>
</comment>
<dbReference type="EMBL" id="JBHSAQ010000007">
    <property type="protein sequence ID" value="MFC3958845.1"/>
    <property type="molecule type" value="Genomic_DNA"/>
</dbReference>
<gene>
    <name evidence="2" type="ORF">ACFOUR_10765</name>
</gene>
<sequence>MTDQSSSRDAGGRGEAPGDGARSDEARDDGASSVDGDGPVGVDGDGTASGLSRCPRCDRPVAVLTICGPMDARVGPCGCRLSVVEVNDLTGSS</sequence>
<name>A0ABD5NPQ0_9EURY</name>
<dbReference type="RefSeq" id="WP_256532679.1">
    <property type="nucleotide sequence ID" value="NZ_CP101824.1"/>
</dbReference>
<proteinExistence type="predicted"/>
<feature type="region of interest" description="Disordered" evidence="1">
    <location>
        <begin position="1"/>
        <end position="55"/>
    </location>
</feature>
<feature type="compositionally biased region" description="Basic and acidic residues" evidence="1">
    <location>
        <begin position="21"/>
        <end position="30"/>
    </location>
</feature>
<dbReference type="AlphaFoldDB" id="A0ABD5NPQ0"/>
<dbReference type="GeneID" id="73901782"/>